<dbReference type="EMBL" id="ML738180">
    <property type="protein sequence ID" value="KAE8357087.1"/>
    <property type="molecule type" value="Genomic_DNA"/>
</dbReference>
<accession>A0A5N6ZHE1</accession>
<dbReference type="Proteomes" id="UP000326268">
    <property type="component" value="Unassembled WGS sequence"/>
</dbReference>
<dbReference type="AlphaFoldDB" id="A0A5N6ZHE1"/>
<reference evidence="1 2" key="1">
    <citation type="submission" date="2019-04" db="EMBL/GenBank/DDBJ databases">
        <title>Friends and foes A comparative genomics studyof 23 Aspergillus species from section Flavi.</title>
        <authorList>
            <consortium name="DOE Joint Genome Institute"/>
            <person name="Kjaerbolling I."/>
            <person name="Vesth T."/>
            <person name="Frisvad J.C."/>
            <person name="Nybo J.L."/>
            <person name="Theobald S."/>
            <person name="Kildgaard S."/>
            <person name="Isbrandt T."/>
            <person name="Kuo A."/>
            <person name="Sato A."/>
            <person name="Lyhne E.K."/>
            <person name="Kogle M.E."/>
            <person name="Wiebenga A."/>
            <person name="Kun R.S."/>
            <person name="Lubbers R.J."/>
            <person name="Makela M.R."/>
            <person name="Barry K."/>
            <person name="Chovatia M."/>
            <person name="Clum A."/>
            <person name="Daum C."/>
            <person name="Haridas S."/>
            <person name="He G."/>
            <person name="LaButti K."/>
            <person name="Lipzen A."/>
            <person name="Mondo S."/>
            <person name="Riley R."/>
            <person name="Salamov A."/>
            <person name="Simmons B.A."/>
            <person name="Magnuson J.K."/>
            <person name="Henrissat B."/>
            <person name="Mortensen U.H."/>
            <person name="Larsen T.O."/>
            <person name="Devries R.P."/>
            <person name="Grigoriev I.V."/>
            <person name="Machida M."/>
            <person name="Baker S.E."/>
            <person name="Andersen M.R."/>
        </authorList>
    </citation>
    <scope>NUCLEOTIDE SEQUENCE [LARGE SCALE GENOMIC DNA]</scope>
    <source>
        <strain evidence="1 2">CBS 763.97</strain>
    </source>
</reference>
<dbReference type="GeneID" id="43658222"/>
<protein>
    <submittedName>
        <fullName evidence="1">Uncharacterized protein</fullName>
    </submittedName>
</protein>
<evidence type="ECO:0000313" key="2">
    <source>
        <dbReference type="Proteomes" id="UP000326268"/>
    </source>
</evidence>
<proteinExistence type="predicted"/>
<keyword evidence="2" id="KW-1185">Reference proteome</keyword>
<name>A0A5N6ZHE1_9EURO</name>
<organism evidence="1 2">
    <name type="scientific">Aspergillus caelatus</name>
    <dbReference type="NCBI Taxonomy" id="61420"/>
    <lineage>
        <taxon>Eukaryota</taxon>
        <taxon>Fungi</taxon>
        <taxon>Dikarya</taxon>
        <taxon>Ascomycota</taxon>
        <taxon>Pezizomycotina</taxon>
        <taxon>Eurotiomycetes</taxon>
        <taxon>Eurotiomycetidae</taxon>
        <taxon>Eurotiales</taxon>
        <taxon>Aspergillaceae</taxon>
        <taxon>Aspergillus</taxon>
        <taxon>Aspergillus subgen. Circumdati</taxon>
    </lineage>
</organism>
<evidence type="ECO:0000313" key="1">
    <source>
        <dbReference type="EMBL" id="KAE8357087.1"/>
    </source>
</evidence>
<dbReference type="RefSeq" id="XP_031920168.1">
    <property type="nucleotide sequence ID" value="XM_032073776.1"/>
</dbReference>
<sequence length="54" mass="5794">MSTNFRWTQGYGGSWVKRMVRNKNKLLDPSAGTGPGGNGAGWHTWSQVLGLGSS</sequence>
<gene>
    <name evidence="1" type="ORF">BDV27DRAFT_164861</name>
</gene>